<dbReference type="GO" id="GO:0042056">
    <property type="term" value="F:chemoattractant activity"/>
    <property type="evidence" value="ECO:0007669"/>
    <property type="project" value="Ensembl"/>
</dbReference>
<dbReference type="Pfam" id="PF01187">
    <property type="entry name" value="MIF"/>
    <property type="match status" value="1"/>
</dbReference>
<dbReference type="GO" id="GO:0005829">
    <property type="term" value="C:cytosol"/>
    <property type="evidence" value="ECO:0007669"/>
    <property type="project" value="Ensembl"/>
</dbReference>
<dbReference type="AlphaFoldDB" id="A0A6I8NH82"/>
<evidence type="ECO:0000256" key="1">
    <source>
        <dbReference type="ARBA" id="ARBA00004613"/>
    </source>
</evidence>
<dbReference type="GO" id="GO:0007166">
    <property type="term" value="P:cell surface receptor signaling pathway"/>
    <property type="evidence" value="ECO:0007669"/>
    <property type="project" value="Ensembl"/>
</dbReference>
<sequence>MRSSAPSWGGWVWGLGLLPCTWGYAPSACRLRPERGTAWAGRGPGRPPLLTPAGLPFLPPQYIAVHISPDQLMAFGGTSDPCALCSLHSIGKIGGPQNKTYSKLLCGLLTKHLNIPADRVYINYYDMNAANVGWNGSTFA</sequence>
<dbReference type="GO" id="GO:0090398">
    <property type="term" value="P:cellular senescence"/>
    <property type="evidence" value="ECO:0007669"/>
    <property type="project" value="Ensembl"/>
</dbReference>
<evidence type="ECO:0000256" key="9">
    <source>
        <dbReference type="ARBA" id="ARBA00039086"/>
    </source>
</evidence>
<evidence type="ECO:0000256" key="4">
    <source>
        <dbReference type="ARBA" id="ARBA00022525"/>
    </source>
</evidence>
<dbReference type="GO" id="GO:0001516">
    <property type="term" value="P:prostaglandin biosynthetic process"/>
    <property type="evidence" value="ECO:0007669"/>
    <property type="project" value="Ensembl"/>
</dbReference>
<dbReference type="SUPFAM" id="SSF55331">
    <property type="entry name" value="Tautomerase/MIF"/>
    <property type="match status" value="1"/>
</dbReference>
<dbReference type="InterPro" id="IPR001398">
    <property type="entry name" value="Macrophage_inhib_fac"/>
</dbReference>
<dbReference type="PANTHER" id="PTHR11954">
    <property type="entry name" value="D-DOPACHROME DECARBOXYLASE"/>
    <property type="match status" value="1"/>
</dbReference>
<evidence type="ECO:0000256" key="13">
    <source>
        <dbReference type="ARBA" id="ARBA00042730"/>
    </source>
</evidence>
<dbReference type="GO" id="GO:0009986">
    <property type="term" value="C:cell surface"/>
    <property type="evidence" value="ECO:0007669"/>
    <property type="project" value="Ensembl"/>
</dbReference>
<name>A0A6I8NH82_ORNAN</name>
<evidence type="ECO:0000256" key="7">
    <source>
        <dbReference type="ARBA" id="ARBA00036823"/>
    </source>
</evidence>
<dbReference type="GO" id="GO:0141163">
    <property type="term" value="P:positive regulation of cAMP/PKA signal transduction"/>
    <property type="evidence" value="ECO:0007669"/>
    <property type="project" value="Ensembl"/>
</dbReference>
<dbReference type="Proteomes" id="UP000002279">
    <property type="component" value="Unplaced"/>
</dbReference>
<evidence type="ECO:0000256" key="10">
    <source>
        <dbReference type="ARBA" id="ARBA00039619"/>
    </source>
</evidence>
<dbReference type="GO" id="GO:0010629">
    <property type="term" value="P:negative regulation of gene expression"/>
    <property type="evidence" value="ECO:0007669"/>
    <property type="project" value="Ensembl"/>
</dbReference>
<dbReference type="GO" id="GO:1902166">
    <property type="term" value="P:negative regulation of intrinsic apoptotic signaling pathway in response to DNA damage by p53 class mediator"/>
    <property type="evidence" value="ECO:0007669"/>
    <property type="project" value="Ensembl"/>
</dbReference>
<evidence type="ECO:0000313" key="16">
    <source>
        <dbReference type="Ensembl" id="ENSOANP00000040455.1"/>
    </source>
</evidence>
<dbReference type="GO" id="GO:0005886">
    <property type="term" value="C:plasma membrane"/>
    <property type="evidence" value="ECO:0007669"/>
    <property type="project" value="Ensembl"/>
</dbReference>
<evidence type="ECO:0000313" key="17">
    <source>
        <dbReference type="Proteomes" id="UP000002279"/>
    </source>
</evidence>
<dbReference type="GO" id="GO:0048146">
    <property type="term" value="P:positive regulation of fibroblast proliferation"/>
    <property type="evidence" value="ECO:0007669"/>
    <property type="project" value="Ensembl"/>
</dbReference>
<protein>
    <recommendedName>
        <fullName evidence="10">Macrophage migration inhibitory factor</fullName>
        <ecNumber evidence="9">5.3.2.1</ecNumber>
        <ecNumber evidence="8">5.3.3.12</ecNumber>
    </recommendedName>
    <alternativeName>
        <fullName evidence="13">L-dopachrome isomerase</fullName>
    </alternativeName>
    <alternativeName>
        <fullName evidence="11">L-dopachrome tautomerase</fullName>
    </alternativeName>
    <alternativeName>
        <fullName evidence="12">Phenylpyruvate tautomerase</fullName>
    </alternativeName>
</protein>
<dbReference type="GO" id="GO:2000343">
    <property type="term" value="P:positive regulation of chemokine (C-X-C motif) ligand 2 production"/>
    <property type="evidence" value="ECO:0007669"/>
    <property type="project" value="Ensembl"/>
</dbReference>
<keyword evidence="15" id="KW-0732">Signal</keyword>
<dbReference type="EC" id="5.3.2.1" evidence="9"/>
<comment type="catalytic activity">
    <reaction evidence="7">
        <text>L-dopachrome = 5,6-dihydroxyindole-2-carboxylate</text>
        <dbReference type="Rhea" id="RHEA:13041"/>
        <dbReference type="ChEBI" id="CHEBI:16875"/>
        <dbReference type="ChEBI" id="CHEBI:57509"/>
        <dbReference type="EC" id="5.3.3.12"/>
    </reaction>
</comment>
<dbReference type="GO" id="GO:0050178">
    <property type="term" value="F:phenylpyruvate tautomerase activity"/>
    <property type="evidence" value="ECO:0007669"/>
    <property type="project" value="UniProtKB-EC"/>
</dbReference>
<dbReference type="GO" id="GO:0070374">
    <property type="term" value="P:positive regulation of ERK1 and ERK2 cascade"/>
    <property type="evidence" value="ECO:0007669"/>
    <property type="project" value="Ensembl"/>
</dbReference>
<organism evidence="16 17">
    <name type="scientific">Ornithorhynchus anatinus</name>
    <name type="common">Duckbill platypus</name>
    <dbReference type="NCBI Taxonomy" id="9258"/>
    <lineage>
        <taxon>Eukaryota</taxon>
        <taxon>Metazoa</taxon>
        <taxon>Chordata</taxon>
        <taxon>Craniata</taxon>
        <taxon>Vertebrata</taxon>
        <taxon>Euteleostomi</taxon>
        <taxon>Mammalia</taxon>
        <taxon>Monotremata</taxon>
        <taxon>Ornithorhynchidae</taxon>
        <taxon>Ornithorhynchus</taxon>
    </lineage>
</organism>
<dbReference type="GO" id="GO:0030890">
    <property type="term" value="P:positive regulation of B cell proliferation"/>
    <property type="evidence" value="ECO:0007669"/>
    <property type="project" value="Ensembl"/>
</dbReference>
<dbReference type="GeneTree" id="ENSGT00940000155608"/>
<dbReference type="GO" id="GO:0061078">
    <property type="term" value="P:positive regulation of prostaglandin secretion involved in immune response"/>
    <property type="evidence" value="ECO:0007669"/>
    <property type="project" value="Ensembl"/>
</dbReference>
<dbReference type="GO" id="GO:0005125">
    <property type="term" value="F:cytokine activity"/>
    <property type="evidence" value="ECO:0007669"/>
    <property type="project" value="UniProtKB-KW"/>
</dbReference>
<feature type="signal peptide" evidence="15">
    <location>
        <begin position="1"/>
        <end position="23"/>
    </location>
</feature>
<reference evidence="16" key="2">
    <citation type="submission" date="2025-09" db="UniProtKB">
        <authorList>
            <consortium name="Ensembl"/>
        </authorList>
    </citation>
    <scope>IDENTIFICATION</scope>
    <source>
        <strain evidence="16">Glennie</strain>
    </source>
</reference>
<dbReference type="GO" id="GO:0031666">
    <property type="term" value="P:positive regulation of lipopolysaccharide-mediated signaling pathway"/>
    <property type="evidence" value="ECO:0007669"/>
    <property type="project" value="Ensembl"/>
</dbReference>
<dbReference type="GO" id="GO:0042327">
    <property type="term" value="P:positive regulation of phosphorylation"/>
    <property type="evidence" value="ECO:0007669"/>
    <property type="project" value="Ensembl"/>
</dbReference>
<dbReference type="GO" id="GO:0070207">
    <property type="term" value="P:protein homotrimerization"/>
    <property type="evidence" value="ECO:0007669"/>
    <property type="project" value="Ensembl"/>
</dbReference>
<dbReference type="GO" id="GO:0005654">
    <property type="term" value="C:nucleoplasm"/>
    <property type="evidence" value="ECO:0007669"/>
    <property type="project" value="Ensembl"/>
</dbReference>
<dbReference type="PROSITE" id="PS01158">
    <property type="entry name" value="MIF"/>
    <property type="match status" value="1"/>
</dbReference>
<proteinExistence type="inferred from homology"/>
<gene>
    <name evidence="16" type="primary">MIF</name>
</gene>
<comment type="similarity">
    <text evidence="2">Belongs to the MIF family.</text>
</comment>
<dbReference type="Gene3D" id="3.30.429.10">
    <property type="entry name" value="Macrophage Migration Inhibitory Factor"/>
    <property type="match status" value="1"/>
</dbReference>
<dbReference type="GO" id="GO:0002906">
    <property type="term" value="P:negative regulation of mature B cell apoptotic process"/>
    <property type="evidence" value="ECO:0007669"/>
    <property type="project" value="Ensembl"/>
</dbReference>
<dbReference type="GO" id="GO:0090238">
    <property type="term" value="P:positive regulation of arachidonate secretion"/>
    <property type="evidence" value="ECO:0007669"/>
    <property type="project" value="Ensembl"/>
</dbReference>
<keyword evidence="3" id="KW-0202">Cytokine</keyword>
<dbReference type="GO" id="GO:0042802">
    <property type="term" value="F:identical protein binding"/>
    <property type="evidence" value="ECO:0007669"/>
    <property type="project" value="Ensembl"/>
</dbReference>
<evidence type="ECO:0000256" key="14">
    <source>
        <dbReference type="ARBA" id="ARBA00046107"/>
    </source>
</evidence>
<evidence type="ECO:0000256" key="15">
    <source>
        <dbReference type="SAM" id="SignalP"/>
    </source>
</evidence>
<dbReference type="InterPro" id="IPR014347">
    <property type="entry name" value="Tautomerase/MIF_sf"/>
</dbReference>
<dbReference type="GO" id="GO:0043518">
    <property type="term" value="P:negative regulation of DNA damage response, signal transduction by p53 class mediator"/>
    <property type="evidence" value="ECO:0007669"/>
    <property type="project" value="Ensembl"/>
</dbReference>
<evidence type="ECO:0000256" key="8">
    <source>
        <dbReference type="ARBA" id="ARBA00038932"/>
    </source>
</evidence>
<dbReference type="Ensembl" id="ENSOANT00000071863.1">
    <property type="protein sequence ID" value="ENSOANP00000040455.1"/>
    <property type="gene ID" value="ENSOANG00000012186.3"/>
</dbReference>
<dbReference type="FunCoup" id="A0A6I8NH82">
    <property type="interactions" value="392"/>
</dbReference>
<keyword evidence="17" id="KW-1185">Reference proteome</keyword>
<dbReference type="GO" id="GO:2000773">
    <property type="term" value="P:negative regulation of cellular senescence"/>
    <property type="evidence" value="ECO:0007669"/>
    <property type="project" value="Ensembl"/>
</dbReference>
<dbReference type="GO" id="GO:0004167">
    <property type="term" value="F:dopachrome isomerase activity"/>
    <property type="evidence" value="ECO:0007669"/>
    <property type="project" value="UniProtKB-EC"/>
</dbReference>
<comment type="function">
    <text evidence="14">Pro-inflammatory cytokine involved in the innate immune response to bacterial pathogens. The expression of MIF at sites of inflammation suggests a role as mediator in regulating the function of macrophages in host defense. Counteracts the anti-inflammatory activity of glucocorticoids. Has phenylpyruvate tautomerase and dopachrome tautomerase activity (in vitro), but the physiological substrate is not known. It is not clear whether the tautomerase activity has any physiological relevance, and whether it is important for cytokine activity.</text>
</comment>
<dbReference type="InParanoid" id="A0A6I8NH82"/>
<comment type="subcellular location">
    <subcellularLocation>
        <location evidence="1">Secreted</location>
    </subcellularLocation>
</comment>
<evidence type="ECO:0000256" key="3">
    <source>
        <dbReference type="ARBA" id="ARBA00022514"/>
    </source>
</evidence>
<keyword evidence="4" id="KW-0964">Secreted</keyword>
<dbReference type="GO" id="GO:0002020">
    <property type="term" value="F:protease binding"/>
    <property type="evidence" value="ECO:0007669"/>
    <property type="project" value="Ensembl"/>
</dbReference>
<dbReference type="InterPro" id="IPR019829">
    <property type="entry name" value="Macrophage_inhib_fac_CS"/>
</dbReference>
<dbReference type="GO" id="GO:0005615">
    <property type="term" value="C:extracellular space"/>
    <property type="evidence" value="ECO:0007669"/>
    <property type="project" value="UniProtKB-KW"/>
</dbReference>
<evidence type="ECO:0000256" key="5">
    <source>
        <dbReference type="ARBA" id="ARBA00023235"/>
    </source>
</evidence>
<dbReference type="Bgee" id="ENSOANG00000012186">
    <property type="expression patterns" value="Expressed in brain and 8 other cell types or tissues"/>
</dbReference>
<dbReference type="GO" id="GO:0032760">
    <property type="term" value="P:positive regulation of tumor necrosis factor production"/>
    <property type="evidence" value="ECO:0007669"/>
    <property type="project" value="Ensembl"/>
</dbReference>
<comment type="catalytic activity">
    <reaction evidence="6">
        <text>3-phenylpyruvate = enol-phenylpyruvate</text>
        <dbReference type="Rhea" id="RHEA:17097"/>
        <dbReference type="ChEBI" id="CHEBI:16815"/>
        <dbReference type="ChEBI" id="CHEBI:18005"/>
        <dbReference type="EC" id="5.3.2.1"/>
    </reaction>
</comment>
<evidence type="ECO:0000256" key="12">
    <source>
        <dbReference type="ARBA" id="ARBA00041912"/>
    </source>
</evidence>
<evidence type="ECO:0000256" key="6">
    <source>
        <dbReference type="ARBA" id="ARBA00036735"/>
    </source>
</evidence>
<accession>A0A6I8NH82</accession>
<evidence type="ECO:0000256" key="2">
    <source>
        <dbReference type="ARBA" id="ARBA00005851"/>
    </source>
</evidence>
<dbReference type="GO" id="GO:0061081">
    <property type="term" value="P:positive regulation of myeloid leukocyte cytokine production involved in immune response"/>
    <property type="evidence" value="ECO:0007669"/>
    <property type="project" value="Ensembl"/>
</dbReference>
<reference evidence="16" key="1">
    <citation type="submission" date="2025-08" db="UniProtKB">
        <authorList>
            <consortium name="Ensembl"/>
        </authorList>
    </citation>
    <scope>IDENTIFICATION</scope>
    <source>
        <strain evidence="16">Glennie</strain>
    </source>
</reference>
<dbReference type="GO" id="GO:0051248">
    <property type="term" value="P:negative regulation of protein metabolic process"/>
    <property type="evidence" value="ECO:0007669"/>
    <property type="project" value="Ensembl"/>
</dbReference>
<dbReference type="GO" id="GO:0030330">
    <property type="term" value="P:DNA damage response, signal transduction by p53 class mediator"/>
    <property type="evidence" value="ECO:0007669"/>
    <property type="project" value="Ensembl"/>
</dbReference>
<dbReference type="EC" id="5.3.3.12" evidence="8"/>
<dbReference type="GO" id="GO:0033033">
    <property type="term" value="P:negative regulation of myeloid cell apoptotic process"/>
    <property type="evidence" value="ECO:0007669"/>
    <property type="project" value="Ensembl"/>
</dbReference>
<dbReference type="GO" id="GO:0010760">
    <property type="term" value="P:negative regulation of macrophage chemotaxis"/>
    <property type="evidence" value="ECO:0007669"/>
    <property type="project" value="Ensembl"/>
</dbReference>
<evidence type="ECO:0000256" key="11">
    <source>
        <dbReference type="ARBA" id="ARBA00041631"/>
    </source>
</evidence>
<keyword evidence="5" id="KW-0413">Isomerase</keyword>
<dbReference type="PANTHER" id="PTHR11954:SF6">
    <property type="entry name" value="MACROPHAGE MIGRATION INHIBITORY FACTOR"/>
    <property type="match status" value="1"/>
</dbReference>
<feature type="chain" id="PRO_5026184019" description="Macrophage migration inhibitory factor" evidence="15">
    <location>
        <begin position="24"/>
        <end position="140"/>
    </location>
</feature>
<dbReference type="GO" id="GO:0005126">
    <property type="term" value="F:cytokine receptor binding"/>
    <property type="evidence" value="ECO:0007669"/>
    <property type="project" value="Ensembl"/>
</dbReference>